<organism evidence="6 7">
    <name type="scientific">Arsenicicoccus piscis</name>
    <dbReference type="NCBI Taxonomy" id="673954"/>
    <lineage>
        <taxon>Bacteria</taxon>
        <taxon>Bacillati</taxon>
        <taxon>Actinomycetota</taxon>
        <taxon>Actinomycetes</taxon>
        <taxon>Micrococcales</taxon>
        <taxon>Intrasporangiaceae</taxon>
        <taxon>Arsenicicoccus</taxon>
    </lineage>
</organism>
<feature type="domain" description="Helicase C-terminal" evidence="5">
    <location>
        <begin position="939"/>
        <end position="1090"/>
    </location>
</feature>
<dbReference type="InterPro" id="IPR007527">
    <property type="entry name" value="Znf_SWIM"/>
</dbReference>
<keyword evidence="6" id="KW-0067">ATP-binding</keyword>
<evidence type="ECO:0000259" key="4">
    <source>
        <dbReference type="PROSITE" id="PS51192"/>
    </source>
</evidence>
<dbReference type="SMART" id="SM00487">
    <property type="entry name" value="DEXDc"/>
    <property type="match status" value="1"/>
</dbReference>
<dbReference type="Pfam" id="PF00271">
    <property type="entry name" value="Helicase_C"/>
    <property type="match status" value="1"/>
</dbReference>
<dbReference type="InterPro" id="IPR000330">
    <property type="entry name" value="SNF2_N"/>
</dbReference>
<dbReference type="Gene3D" id="3.40.50.10810">
    <property type="entry name" value="Tandem AAA-ATPase domain"/>
    <property type="match status" value="1"/>
</dbReference>
<dbReference type="CDD" id="cd18012">
    <property type="entry name" value="DEXQc_arch_SWI2_SNF2"/>
    <property type="match status" value="1"/>
</dbReference>
<evidence type="ECO:0000256" key="2">
    <source>
        <dbReference type="PROSITE-ProRule" id="PRU00325"/>
    </source>
</evidence>
<dbReference type="Pfam" id="PF00176">
    <property type="entry name" value="SNF2-rel_dom"/>
    <property type="match status" value="1"/>
</dbReference>
<feature type="domain" description="SWIM-type" evidence="3">
    <location>
        <begin position="64"/>
        <end position="106"/>
    </location>
</feature>
<dbReference type="InterPro" id="IPR049730">
    <property type="entry name" value="SNF2/RAD54-like_C"/>
</dbReference>
<dbReference type="Proteomes" id="UP001157109">
    <property type="component" value="Unassembled WGS sequence"/>
</dbReference>
<dbReference type="PROSITE" id="PS51192">
    <property type="entry name" value="HELICASE_ATP_BIND_1"/>
    <property type="match status" value="1"/>
</dbReference>
<dbReference type="InterPro" id="IPR038718">
    <property type="entry name" value="SNF2-like_sf"/>
</dbReference>
<dbReference type="InterPro" id="IPR027417">
    <property type="entry name" value="P-loop_NTPase"/>
</dbReference>
<dbReference type="PROSITE" id="PS50966">
    <property type="entry name" value="ZF_SWIM"/>
    <property type="match status" value="1"/>
</dbReference>
<evidence type="ECO:0000256" key="1">
    <source>
        <dbReference type="ARBA" id="ARBA00022801"/>
    </source>
</evidence>
<keyword evidence="7" id="KW-1185">Reference proteome</keyword>
<dbReference type="InterPro" id="IPR014001">
    <property type="entry name" value="Helicase_ATP-bd"/>
</dbReference>
<dbReference type="GO" id="GO:0004386">
    <property type="term" value="F:helicase activity"/>
    <property type="evidence" value="ECO:0007669"/>
    <property type="project" value="UniProtKB-KW"/>
</dbReference>
<proteinExistence type="predicted"/>
<keyword evidence="2" id="KW-0479">Metal-binding</keyword>
<keyword evidence="6" id="KW-0547">Nucleotide-binding</keyword>
<evidence type="ECO:0000313" key="7">
    <source>
        <dbReference type="Proteomes" id="UP001157109"/>
    </source>
</evidence>
<dbReference type="EMBL" id="BSUJ01000001">
    <property type="protein sequence ID" value="GMA21035.1"/>
    <property type="molecule type" value="Genomic_DNA"/>
</dbReference>
<dbReference type="SUPFAM" id="SSF52540">
    <property type="entry name" value="P-loop containing nucleoside triphosphate hydrolases"/>
    <property type="match status" value="2"/>
</dbReference>
<dbReference type="PANTHER" id="PTHR10799">
    <property type="entry name" value="SNF2/RAD54 HELICASE FAMILY"/>
    <property type="match status" value="1"/>
</dbReference>
<comment type="caution">
    <text evidence="6">The sequence shown here is derived from an EMBL/GenBank/DDBJ whole genome shotgun (WGS) entry which is preliminary data.</text>
</comment>
<keyword evidence="1" id="KW-0378">Hydrolase</keyword>
<feature type="domain" description="Helicase ATP-binding" evidence="4">
    <location>
        <begin position="654"/>
        <end position="817"/>
    </location>
</feature>
<reference evidence="7" key="1">
    <citation type="journal article" date="2019" name="Int. J. Syst. Evol. Microbiol.">
        <title>The Global Catalogue of Microorganisms (GCM) 10K type strain sequencing project: providing services to taxonomists for standard genome sequencing and annotation.</title>
        <authorList>
            <consortium name="The Broad Institute Genomics Platform"/>
            <consortium name="The Broad Institute Genome Sequencing Center for Infectious Disease"/>
            <person name="Wu L."/>
            <person name="Ma J."/>
        </authorList>
    </citation>
    <scope>NUCLEOTIDE SEQUENCE [LARGE SCALE GENOMIC DNA]</scope>
    <source>
        <strain evidence="7">NBRC 105830</strain>
    </source>
</reference>
<gene>
    <name evidence="6" type="ORF">GCM10025862_30560</name>
</gene>
<protein>
    <submittedName>
        <fullName evidence="6">DNA helicase</fullName>
    </submittedName>
</protein>
<dbReference type="RefSeq" id="WP_241441356.1">
    <property type="nucleotide sequence ID" value="NZ_BSUJ01000001.1"/>
</dbReference>
<evidence type="ECO:0000259" key="5">
    <source>
        <dbReference type="PROSITE" id="PS51194"/>
    </source>
</evidence>
<dbReference type="PROSITE" id="PS51194">
    <property type="entry name" value="HELICASE_CTER"/>
    <property type="match status" value="1"/>
</dbReference>
<dbReference type="Gene3D" id="3.40.50.300">
    <property type="entry name" value="P-loop containing nucleotide triphosphate hydrolases"/>
    <property type="match status" value="1"/>
</dbReference>
<dbReference type="InterPro" id="IPR001650">
    <property type="entry name" value="Helicase_C-like"/>
</dbReference>
<sequence length="1104" mass="122118">MPVDLAPAAWVARINDERLRRTCGEGALERGTDYWRKGHVVAITVTPDGGIVLGTVRGSRSSDYQVIISRVGVEPPPPAAPEWHGRCSCPMQSSCKHVVAVVLEARRRIQGAPDPNALADWERALGWALRPARGQGVDPDLPEMALQASLVDNRASGRGGAAPGQRVQLVPVVRNKKDKWVKTGVTWPEISRGYGVRARADQLQVVQEIRTAHDRTRNQFAYGYGNHPVYLDDFDDSIWHLLDRARKVGVGLVAASSTEEFVIGDPVRITLDVDTVDRAGPLTLRPTVLAADGEPLSGRVSTIGRPVHGVIHEVHRSTTDREVVLHPVESSVPEQVANFVDAHRTLMVPPEEVDRFLEQYYPALSRQVPVSARSGNVELPQVQPPHLGLDITHLDGHRAELRWCYVYPMASTSGSLARRVPMDSPQADAARDLAAESALVEALAAEDALDAVEHLRWRSPTGYRLRAAAATSGIDSATLVQTLVPWLEEHGVDVQVHGDVPDYVEAQEDPVVSISVRDSDQRDWFDLDVAVSIGEEQVPLPELLRALAQQESHLILDSGTYFSLERPELDSLRALVEEARDLVDKDSDSLRLSAFQAGWWEELQRLGVVAEQSARWQARMEALLTLGSSRPAEIPKGLLAELRHYQVDGFRWLSLLWDAGLGGVLADDMGLGKTLQTLAMVARAKETGDLADPVLVIAPTSVVGTWASEAARFAPDLRVVAVTETEKRREGSLAETVAGADIVVSSYTLVRLDDEVYREISWRAVVLDEAQFVKNHRSKTYLAIRRLQTSSVFAITGTPLENSLMDLWSILSLAAPGMFPDPGKFGDRYRKPIENGDAPEQLATLRRRIRPFVLRRTKDQVASDLPPKQEQVLTVPLAPAHRRIYDRHLQRERQRMLGLLGDMQKNRVAILAALTRLRQLALDPALVDEGYEGSAESAKIDLLVEHLQELAAEGHRVLVFSQFTRFLTRVRGRLAREGISTVYLDGRTRNRPETIAEFKDGDATAFLISLKAGGFGLTLTEADYVYVLDPWWNPAAESQAIDRTHRIGQDKPVMVYRLVSEDTIEEKVRALQERKRGLFDQVVDDEGAFAKALGASDIAELLGE</sequence>
<evidence type="ECO:0000259" key="3">
    <source>
        <dbReference type="PROSITE" id="PS50966"/>
    </source>
</evidence>
<accession>A0ABQ6HS32</accession>
<keyword evidence="6" id="KW-0347">Helicase</keyword>
<dbReference type="CDD" id="cd18793">
    <property type="entry name" value="SF2_C_SNF"/>
    <property type="match status" value="1"/>
</dbReference>
<name>A0ABQ6HS32_9MICO</name>
<dbReference type="SMART" id="SM00490">
    <property type="entry name" value="HELICc"/>
    <property type="match status" value="1"/>
</dbReference>
<evidence type="ECO:0000313" key="6">
    <source>
        <dbReference type="EMBL" id="GMA21035.1"/>
    </source>
</evidence>
<keyword evidence="2" id="KW-0863">Zinc-finger</keyword>
<keyword evidence="2" id="KW-0862">Zinc</keyword>